<dbReference type="Gene3D" id="4.10.280.10">
    <property type="entry name" value="Helix-loop-helix DNA-binding domain"/>
    <property type="match status" value="1"/>
</dbReference>
<evidence type="ECO:0000313" key="2">
    <source>
        <dbReference type="Proteomes" id="UP001258181"/>
    </source>
</evidence>
<accession>A0ABU1TVP4</accession>
<evidence type="ECO:0008006" key="3">
    <source>
        <dbReference type="Google" id="ProtNLM"/>
    </source>
</evidence>
<dbReference type="InterPro" id="IPR018540">
    <property type="entry name" value="Spo0E-like"/>
</dbReference>
<evidence type="ECO:0000313" key="1">
    <source>
        <dbReference type="EMBL" id="MDR7071280.1"/>
    </source>
</evidence>
<gene>
    <name evidence="1" type="ORF">J2X07_000255</name>
</gene>
<dbReference type="SUPFAM" id="SSF140500">
    <property type="entry name" value="BAS1536-like"/>
    <property type="match status" value="1"/>
</dbReference>
<dbReference type="InterPro" id="IPR036638">
    <property type="entry name" value="HLH_DNA-bd_sf"/>
</dbReference>
<reference evidence="1 2" key="1">
    <citation type="submission" date="2023-07" db="EMBL/GenBank/DDBJ databases">
        <title>Sorghum-associated microbial communities from plants grown in Nebraska, USA.</title>
        <authorList>
            <person name="Schachtman D."/>
        </authorList>
    </citation>
    <scope>NUCLEOTIDE SEQUENCE [LARGE SCALE GENOMIC DNA]</scope>
    <source>
        <strain evidence="1 2">BE211</strain>
    </source>
</reference>
<dbReference type="Proteomes" id="UP001258181">
    <property type="component" value="Unassembled WGS sequence"/>
</dbReference>
<dbReference type="EMBL" id="JAVDWA010000001">
    <property type="protein sequence ID" value="MDR7071280.1"/>
    <property type="molecule type" value="Genomic_DNA"/>
</dbReference>
<dbReference type="Pfam" id="PF09388">
    <property type="entry name" value="SpoOE-like"/>
    <property type="match status" value="1"/>
</dbReference>
<protein>
    <recommendedName>
        <fullName evidence="3">Aspartyl-phosphate phosphatase Spo0E family protein</fullName>
    </recommendedName>
</protein>
<comment type="caution">
    <text evidence="1">The sequence shown here is derived from an EMBL/GenBank/DDBJ whole genome shotgun (WGS) entry which is preliminary data.</text>
</comment>
<dbReference type="PANTHER" id="PTHR41263">
    <property type="entry name" value="ASPARTYL-PHOSPHATE PHOSPHATASE YISI"/>
    <property type="match status" value="1"/>
</dbReference>
<keyword evidence="2" id="KW-1185">Reference proteome</keyword>
<name>A0ABU1TVP4_9BACL</name>
<dbReference type="InterPro" id="IPR037208">
    <property type="entry name" value="Spo0E-like_sf"/>
</dbReference>
<proteinExistence type="predicted"/>
<dbReference type="PANTHER" id="PTHR41263:SF1">
    <property type="entry name" value="ASPARTYL-PHOSPHATE PHOSPHATASE YISI"/>
    <property type="match status" value="1"/>
</dbReference>
<dbReference type="InterPro" id="IPR053028">
    <property type="entry name" value="Spo0E-like_phosphatase"/>
</dbReference>
<organism evidence="1 2">
    <name type="scientific">Fictibacillus barbaricus</name>
    <dbReference type="NCBI Taxonomy" id="182136"/>
    <lineage>
        <taxon>Bacteria</taxon>
        <taxon>Bacillati</taxon>
        <taxon>Bacillota</taxon>
        <taxon>Bacilli</taxon>
        <taxon>Bacillales</taxon>
        <taxon>Fictibacillaceae</taxon>
        <taxon>Fictibacillus</taxon>
    </lineage>
</organism>
<sequence>MLLQLIEEKREVLLCLGKTFGLTAKETINCSQELDQLLNRLDADVTDSQKNSNLCLFPGKFVEITFFNRSHSFTLPYLSANSYFYLLLYENNIVISLLPSTNETVT</sequence>